<evidence type="ECO:0000256" key="6">
    <source>
        <dbReference type="SAM" id="MobiDB-lite"/>
    </source>
</evidence>
<evidence type="ECO:0008006" key="10">
    <source>
        <dbReference type="Google" id="ProtNLM"/>
    </source>
</evidence>
<proteinExistence type="predicted"/>
<dbReference type="InterPro" id="IPR036188">
    <property type="entry name" value="FAD/NAD-bd_sf"/>
</dbReference>
<dbReference type="PRINTS" id="PR00368">
    <property type="entry name" value="FADPNR"/>
</dbReference>
<keyword evidence="7" id="KW-1133">Transmembrane helix</keyword>
<evidence type="ECO:0000256" key="2">
    <source>
        <dbReference type="ARBA" id="ARBA00022723"/>
    </source>
</evidence>
<protein>
    <recommendedName>
        <fullName evidence="10">FAD-dependent oxidoreductase</fullName>
    </recommendedName>
</protein>
<reference evidence="9" key="1">
    <citation type="journal article" date="2019" name="Int. J. Syst. Evol. Microbiol.">
        <title>The Global Catalogue of Microorganisms (GCM) 10K type strain sequencing project: providing services to taxonomists for standard genome sequencing and annotation.</title>
        <authorList>
            <consortium name="The Broad Institute Genomics Platform"/>
            <consortium name="The Broad Institute Genome Sequencing Center for Infectious Disease"/>
            <person name="Wu L."/>
            <person name="Ma J."/>
        </authorList>
    </citation>
    <scope>NUCLEOTIDE SEQUENCE [LARGE SCALE GENOMIC DNA]</scope>
    <source>
        <strain evidence="9">NBRC 106348</strain>
    </source>
</reference>
<keyword evidence="1" id="KW-0004">4Fe-4S</keyword>
<keyword evidence="7" id="KW-0472">Membrane</keyword>
<evidence type="ECO:0000313" key="8">
    <source>
        <dbReference type="EMBL" id="GMA23662.1"/>
    </source>
</evidence>
<evidence type="ECO:0000256" key="4">
    <source>
        <dbReference type="ARBA" id="ARBA00023004"/>
    </source>
</evidence>
<dbReference type="Gene3D" id="3.50.50.60">
    <property type="entry name" value="FAD/NAD(P)-binding domain"/>
    <property type="match status" value="1"/>
</dbReference>
<keyword evidence="9" id="KW-1185">Reference proteome</keyword>
<keyword evidence="4" id="KW-0408">Iron</keyword>
<name>A0ABQ6HZQ1_9MICO</name>
<evidence type="ECO:0000313" key="9">
    <source>
        <dbReference type="Proteomes" id="UP001157091"/>
    </source>
</evidence>
<gene>
    <name evidence="8" type="ORF">GCM10025864_14210</name>
</gene>
<dbReference type="Pfam" id="PF12831">
    <property type="entry name" value="FAD_oxidored"/>
    <property type="match status" value="1"/>
</dbReference>
<feature type="transmembrane region" description="Helical" evidence="7">
    <location>
        <begin position="21"/>
        <end position="42"/>
    </location>
</feature>
<organism evidence="8 9">
    <name type="scientific">Luteimicrobium album</name>
    <dbReference type="NCBI Taxonomy" id="1054550"/>
    <lineage>
        <taxon>Bacteria</taxon>
        <taxon>Bacillati</taxon>
        <taxon>Actinomycetota</taxon>
        <taxon>Actinomycetes</taxon>
        <taxon>Micrococcales</taxon>
        <taxon>Luteimicrobium</taxon>
    </lineage>
</organism>
<evidence type="ECO:0000256" key="7">
    <source>
        <dbReference type="SAM" id="Phobius"/>
    </source>
</evidence>
<dbReference type="InterPro" id="IPR039650">
    <property type="entry name" value="HdrA-like"/>
</dbReference>
<evidence type="ECO:0000256" key="1">
    <source>
        <dbReference type="ARBA" id="ARBA00022485"/>
    </source>
</evidence>
<dbReference type="PANTHER" id="PTHR43498:SF1">
    <property type="entry name" value="COB--COM HETERODISULFIDE REDUCTASE IRON-SULFUR SUBUNIT A"/>
    <property type="match status" value="1"/>
</dbReference>
<comment type="caution">
    <text evidence="8">The sequence shown here is derived from an EMBL/GenBank/DDBJ whole genome shotgun (WGS) entry which is preliminary data.</text>
</comment>
<keyword evidence="3" id="KW-0560">Oxidoreductase</keyword>
<keyword evidence="5" id="KW-0411">Iron-sulfur</keyword>
<dbReference type="Proteomes" id="UP001157091">
    <property type="component" value="Unassembled WGS sequence"/>
</dbReference>
<sequence length="378" mass="41307">MSVRKHALRDQVGVEHDRYDVVVVGGGLAGVCAAIAAARAGLRLALVHNRTVLGGNSSSEIRVWVCGATSHGEHHYARETGIMGELFVENQYRNRDGNPYYWDQLLLEKVLAEPGIRLLLGTHVDEVEVEDGDQGRTIVAVGAVMAGSERVFRLEAEQFVDASGDGTVGFLAGARYRTGRESHAEYGEKLAPVEPDDETLGSTILFYVRDAGHPVRYVAPPWAVDIASTSVPTTRYISPAANGCAYWWIELGGDRDVVHDDDQLRLELQGAALGVWDYIKNSGRFDADDLTLEWVGSVPGRREYRRFVGDHTLTEQDILAQAQHSDTVAFGGWSLDLHPRGDLRPGAGLAPRVLGRDLRHPPAGALRPRPREPVGRGP</sequence>
<evidence type="ECO:0000256" key="3">
    <source>
        <dbReference type="ARBA" id="ARBA00023002"/>
    </source>
</evidence>
<feature type="compositionally biased region" description="Basic and acidic residues" evidence="6">
    <location>
        <begin position="369"/>
        <end position="378"/>
    </location>
</feature>
<accession>A0ABQ6HZQ1</accession>
<keyword evidence="7" id="KW-0812">Transmembrane</keyword>
<evidence type="ECO:0000256" key="5">
    <source>
        <dbReference type="ARBA" id="ARBA00023014"/>
    </source>
</evidence>
<feature type="region of interest" description="Disordered" evidence="6">
    <location>
        <begin position="346"/>
        <end position="378"/>
    </location>
</feature>
<keyword evidence="2" id="KW-0479">Metal-binding</keyword>
<dbReference type="PRINTS" id="PR00411">
    <property type="entry name" value="PNDRDTASEI"/>
</dbReference>
<dbReference type="PANTHER" id="PTHR43498">
    <property type="entry name" value="FERREDOXIN:COB-COM HETERODISULFIDE REDUCTASE SUBUNIT A"/>
    <property type="match status" value="1"/>
</dbReference>
<dbReference type="SUPFAM" id="SSF51905">
    <property type="entry name" value="FAD/NAD(P)-binding domain"/>
    <property type="match status" value="1"/>
</dbReference>
<dbReference type="EMBL" id="BSUK01000001">
    <property type="protein sequence ID" value="GMA23662.1"/>
    <property type="molecule type" value="Genomic_DNA"/>
</dbReference>